<dbReference type="InterPro" id="IPR003349">
    <property type="entry name" value="JmjN"/>
</dbReference>
<evidence type="ECO:0000259" key="1">
    <source>
        <dbReference type="PROSITE" id="PS51183"/>
    </source>
</evidence>
<dbReference type="GO" id="GO:0051864">
    <property type="term" value="F:histone H3K36 demethylase activity"/>
    <property type="evidence" value="ECO:0007669"/>
    <property type="project" value="TreeGrafter"/>
</dbReference>
<dbReference type="GeneID" id="14910809"/>
<proteinExistence type="predicted"/>
<dbReference type="Pfam" id="PF02373">
    <property type="entry name" value="JmjC"/>
    <property type="match status" value="1"/>
</dbReference>
<dbReference type="Gene3D" id="2.60.120.650">
    <property type="entry name" value="Cupin"/>
    <property type="match status" value="1"/>
</dbReference>
<dbReference type="OMA" id="QAPPHRN"/>
<evidence type="ECO:0000313" key="3">
    <source>
        <dbReference type="EMBL" id="EGR34612.1"/>
    </source>
</evidence>
<organism evidence="3 4">
    <name type="scientific">Ichthyophthirius multifiliis</name>
    <name type="common">White spot disease agent</name>
    <name type="synonym">Ich</name>
    <dbReference type="NCBI Taxonomy" id="5932"/>
    <lineage>
        <taxon>Eukaryota</taxon>
        <taxon>Sar</taxon>
        <taxon>Alveolata</taxon>
        <taxon>Ciliophora</taxon>
        <taxon>Intramacronucleata</taxon>
        <taxon>Oligohymenophorea</taxon>
        <taxon>Hymenostomatida</taxon>
        <taxon>Ophryoglenina</taxon>
        <taxon>Ichthyophthirius</taxon>
    </lineage>
</organism>
<dbReference type="InParanoid" id="G0QJI5"/>
<gene>
    <name evidence="3" type="ORF">IMG5_005670</name>
</gene>
<dbReference type="GO" id="GO:0000785">
    <property type="term" value="C:chromatin"/>
    <property type="evidence" value="ECO:0007669"/>
    <property type="project" value="TreeGrafter"/>
</dbReference>
<dbReference type="OrthoDB" id="9547406at2759"/>
<dbReference type="PROSITE" id="PS51184">
    <property type="entry name" value="JMJC"/>
    <property type="match status" value="1"/>
</dbReference>
<evidence type="ECO:0000259" key="2">
    <source>
        <dbReference type="PROSITE" id="PS51184"/>
    </source>
</evidence>
<reference evidence="3 4" key="1">
    <citation type="submission" date="2011-07" db="EMBL/GenBank/DDBJ databases">
        <authorList>
            <person name="Coyne R."/>
            <person name="Brami D."/>
            <person name="Johnson J."/>
            <person name="Hostetler J."/>
            <person name="Hannick L."/>
            <person name="Clark T."/>
            <person name="Cassidy-Hanley D."/>
            <person name="Inman J."/>
        </authorList>
    </citation>
    <scope>NUCLEOTIDE SEQUENCE [LARGE SCALE GENOMIC DNA]</scope>
    <source>
        <strain evidence="3 4">G5</strain>
    </source>
</reference>
<feature type="domain" description="JmjN" evidence="1">
    <location>
        <begin position="14"/>
        <end position="56"/>
    </location>
</feature>
<sequence length="381" mass="44361">MKARESLFHNIPFCPVLHPSMKEFSDFPSYIEVIEKQYSKDYGIVKIVPPKEWKARTSDYTDSLEDKVISDPIEQNPYGKGGVYECVHIMRKSIPFKEYRKKAMIFDKVTNGKSIEEVEDLFWKNISFSPPLYGSDIQMSIFDEGVKWNLNNLDSILSQGLKQKISGVNTPYLYIGSWKTLFAWHKEDLDLGGINYLHYGKPKFWYCIPRSEDYKLEAIAKGNFPEAYAKCNQYLRHKTSIINPYQIIKKCKGDIKMSKVAQNEGEFIIVFSGAYHTGFNWGYNIAEAVNFASLNWLKIFTECKPCKCHSDNVSINPDEFIKTLVKKDLIQKIVLKQRISKSGQNKKKYMRKNKINNLILLMNNRIVFNNNKFKNKILEKI</sequence>
<name>G0QJI5_ICHMU</name>
<dbReference type="GO" id="GO:0032454">
    <property type="term" value="F:histone H3K9 demethylase activity"/>
    <property type="evidence" value="ECO:0007669"/>
    <property type="project" value="TreeGrafter"/>
</dbReference>
<dbReference type="RefSeq" id="XP_004039916.1">
    <property type="nucleotide sequence ID" value="XM_004039868.1"/>
</dbReference>
<dbReference type="SUPFAM" id="SSF51197">
    <property type="entry name" value="Clavaminate synthase-like"/>
    <property type="match status" value="1"/>
</dbReference>
<dbReference type="EMBL" id="GL983068">
    <property type="protein sequence ID" value="EGR34612.1"/>
    <property type="molecule type" value="Genomic_DNA"/>
</dbReference>
<dbReference type="Pfam" id="PF02375">
    <property type="entry name" value="JmjN"/>
    <property type="match status" value="1"/>
</dbReference>
<dbReference type="AlphaFoldDB" id="G0QJI5"/>
<feature type="domain" description="JmjC" evidence="2">
    <location>
        <begin position="142"/>
        <end position="308"/>
    </location>
</feature>
<dbReference type="STRING" id="857967.G0QJI5"/>
<accession>G0QJI5</accession>
<dbReference type="GO" id="GO:0005634">
    <property type="term" value="C:nucleus"/>
    <property type="evidence" value="ECO:0007669"/>
    <property type="project" value="TreeGrafter"/>
</dbReference>
<dbReference type="InterPro" id="IPR003347">
    <property type="entry name" value="JmjC_dom"/>
</dbReference>
<dbReference type="PANTHER" id="PTHR10694">
    <property type="entry name" value="LYSINE-SPECIFIC DEMETHYLASE"/>
    <property type="match status" value="1"/>
</dbReference>
<dbReference type="SMART" id="SM00558">
    <property type="entry name" value="JmjC"/>
    <property type="match status" value="1"/>
</dbReference>
<dbReference type="SMART" id="SM00545">
    <property type="entry name" value="JmjN"/>
    <property type="match status" value="1"/>
</dbReference>
<dbReference type="PROSITE" id="PS51183">
    <property type="entry name" value="JMJN"/>
    <property type="match status" value="1"/>
</dbReference>
<dbReference type="eggNOG" id="KOG0958">
    <property type="taxonomic scope" value="Eukaryota"/>
</dbReference>
<protein>
    <submittedName>
        <fullName evidence="3">Jumonji family protein, putative</fullName>
    </submittedName>
</protein>
<evidence type="ECO:0000313" key="4">
    <source>
        <dbReference type="Proteomes" id="UP000008983"/>
    </source>
</evidence>
<dbReference type="PANTHER" id="PTHR10694:SF7">
    <property type="entry name" value="[HISTONE H3]-TRIMETHYL-L-LYSINE(9) DEMETHYLASE"/>
    <property type="match status" value="1"/>
</dbReference>
<dbReference type="Proteomes" id="UP000008983">
    <property type="component" value="Unassembled WGS sequence"/>
</dbReference>
<dbReference type="GO" id="GO:0010468">
    <property type="term" value="P:regulation of gene expression"/>
    <property type="evidence" value="ECO:0007669"/>
    <property type="project" value="TreeGrafter"/>
</dbReference>
<keyword evidence="4" id="KW-1185">Reference proteome</keyword>